<evidence type="ECO:0000313" key="2">
    <source>
        <dbReference type="Proteomes" id="UP000182114"/>
    </source>
</evidence>
<gene>
    <name evidence="1" type="ORF">SAMN04487992_11721</name>
</gene>
<dbReference type="Proteomes" id="UP000182114">
    <property type="component" value="Unassembled WGS sequence"/>
</dbReference>
<dbReference type="RefSeq" id="WP_024480437.1">
    <property type="nucleotide sequence ID" value="NZ_CANLMK010000007.1"/>
</dbReference>
<dbReference type="AlphaFoldDB" id="A0A1G7LD42"/>
<evidence type="ECO:0000313" key="1">
    <source>
        <dbReference type="EMBL" id="SDF47385.1"/>
    </source>
</evidence>
<dbReference type="GeneID" id="78061636"/>
<proteinExistence type="predicted"/>
<reference evidence="2" key="1">
    <citation type="submission" date="2016-10" db="EMBL/GenBank/DDBJ databases">
        <authorList>
            <person name="Varghese N."/>
            <person name="Submissions S."/>
        </authorList>
    </citation>
    <scope>NUCLEOTIDE SEQUENCE [LARGE SCALE GENOMIC DNA]</scope>
    <source>
        <strain evidence="2">DSM 24729</strain>
    </source>
</reference>
<keyword evidence="2" id="KW-1185">Reference proteome</keyword>
<organism evidence="1 2">
    <name type="scientific">Cellulophaga baltica</name>
    <dbReference type="NCBI Taxonomy" id="76594"/>
    <lineage>
        <taxon>Bacteria</taxon>
        <taxon>Pseudomonadati</taxon>
        <taxon>Bacteroidota</taxon>
        <taxon>Flavobacteriia</taxon>
        <taxon>Flavobacteriales</taxon>
        <taxon>Flavobacteriaceae</taxon>
        <taxon>Cellulophaga</taxon>
    </lineage>
</organism>
<sequence length="62" mass="7125">MKNTHKIKSLIFLVAFIGTALYYNASQKNESDPTIKNTEYQSNKKELTLKKDKLITAVYSKN</sequence>
<accession>A0A1G7LD42</accession>
<protein>
    <submittedName>
        <fullName evidence="1">Uncharacterized protein</fullName>
    </submittedName>
</protein>
<dbReference type="EMBL" id="FNBD01000017">
    <property type="protein sequence ID" value="SDF47385.1"/>
    <property type="molecule type" value="Genomic_DNA"/>
</dbReference>
<name>A0A1G7LD42_9FLAO</name>